<reference evidence="1" key="1">
    <citation type="submission" date="2021-02" db="EMBL/GenBank/DDBJ databases">
        <authorList>
            <person name="Syme A R."/>
            <person name="Syme A R."/>
            <person name="Moolhuijzen P."/>
        </authorList>
    </citation>
    <scope>NUCLEOTIDE SEQUENCE</scope>
    <source>
        <strain evidence="1">W1-1</strain>
    </source>
</reference>
<protein>
    <submittedName>
        <fullName evidence="1">Uncharacterized protein</fullName>
    </submittedName>
</protein>
<accession>A0A6S6VCD2</accession>
<dbReference type="SUPFAM" id="SSF51197">
    <property type="entry name" value="Clavaminate synthase-like"/>
    <property type="match status" value="1"/>
</dbReference>
<organism evidence="1 2">
    <name type="scientific">Pyrenophora teres f. teres</name>
    <dbReference type="NCBI Taxonomy" id="97479"/>
    <lineage>
        <taxon>Eukaryota</taxon>
        <taxon>Fungi</taxon>
        <taxon>Dikarya</taxon>
        <taxon>Ascomycota</taxon>
        <taxon>Pezizomycotina</taxon>
        <taxon>Dothideomycetes</taxon>
        <taxon>Pleosporomycetidae</taxon>
        <taxon>Pleosporales</taxon>
        <taxon>Pleosporineae</taxon>
        <taxon>Pleosporaceae</taxon>
        <taxon>Pyrenophora</taxon>
    </lineage>
</organism>
<evidence type="ECO:0000313" key="1">
    <source>
        <dbReference type="EMBL" id="CAE7016073.1"/>
    </source>
</evidence>
<proteinExistence type="predicted"/>
<dbReference type="AlphaFoldDB" id="A0A6S6VCD2"/>
<evidence type="ECO:0000313" key="2">
    <source>
        <dbReference type="Proteomes" id="UP000472372"/>
    </source>
</evidence>
<dbReference type="Gene3D" id="2.60.120.650">
    <property type="entry name" value="Cupin"/>
    <property type="match status" value="1"/>
</dbReference>
<dbReference type="EMBL" id="HG992978">
    <property type="protein sequence ID" value="CAE7016073.1"/>
    <property type="molecule type" value="Genomic_DNA"/>
</dbReference>
<sequence length="410" mass="44965">MSSRHDSLVAAGAAAPSLNHWQSDPGYLTLPADLRSLVSGVSKMPGVTAHEAVLPFLSLLRKLPPVRRIVGDFDGDIDATAPLHWATKGHLPLSGTKLLELVVSEMNSGRSAKFQSGHLVDPVEGPSNAVLNTRVLSHMIVPSPDSAELTYAANIDGQSKDFHVRVPDALFLHRHFDVEDVAGKYSSNMTPQGTVVDLHRDRMDVFSVCSNWKLWMFFPSTSHNLSLLERNVKYTKRLQRLHEKLEGGQYAIVSEDEACYILAGYLHATYSLKSSCTVGSSWSSAEALAAAVDILVAELRPSAEVRVATQHDLYYFLRSLIQAFHCEMYETCRDAMQKVCWQKLNVLGKRGALLGPGWGLKAAASRRSISDLVQSVMEAVAGSARPEGFWLCDETGCESVVDHIQPKGQL</sequence>
<gene>
    <name evidence="1" type="ORF">PTTW11_02898</name>
</gene>
<dbReference type="Proteomes" id="UP000472372">
    <property type="component" value="Chromosome 2"/>
</dbReference>
<name>A0A6S6VCD2_9PLEO</name>